<dbReference type="InterPro" id="IPR017853">
    <property type="entry name" value="GH"/>
</dbReference>
<dbReference type="InterPro" id="IPR016062">
    <property type="entry name" value="TM1410-rel"/>
</dbReference>
<dbReference type="Gene3D" id="3.20.20.70">
    <property type="entry name" value="Aldolase class I"/>
    <property type="match status" value="1"/>
</dbReference>
<dbReference type="EMBL" id="CP073078">
    <property type="protein sequence ID" value="QUD89320.1"/>
    <property type="molecule type" value="Genomic_DNA"/>
</dbReference>
<dbReference type="KEGG" id="caul:KCG34_05420"/>
<evidence type="ECO:0000313" key="2">
    <source>
        <dbReference type="Proteomes" id="UP000676409"/>
    </source>
</evidence>
<organism evidence="1 2">
    <name type="scientific">Phenylobacterium montanum</name>
    <dbReference type="NCBI Taxonomy" id="2823693"/>
    <lineage>
        <taxon>Bacteria</taxon>
        <taxon>Pseudomonadati</taxon>
        <taxon>Pseudomonadota</taxon>
        <taxon>Alphaproteobacteria</taxon>
        <taxon>Caulobacterales</taxon>
        <taxon>Caulobacteraceae</taxon>
        <taxon>Phenylobacterium</taxon>
    </lineage>
</organism>
<dbReference type="InterPro" id="IPR013785">
    <property type="entry name" value="Aldolase_TIM"/>
</dbReference>
<name>A0A975G1U0_9CAUL</name>
<dbReference type="Proteomes" id="UP000676409">
    <property type="component" value="Chromosome"/>
</dbReference>
<accession>A0A975G1U0</accession>
<dbReference type="InterPro" id="IPR011049">
    <property type="entry name" value="Serralysin-like_metalloprot_C"/>
</dbReference>
<gene>
    <name evidence="1" type="ORF">KCG34_05420</name>
</gene>
<dbReference type="RefSeq" id="WP_211939372.1">
    <property type="nucleotide sequence ID" value="NZ_CP073078.1"/>
</dbReference>
<dbReference type="SUPFAM" id="SSF51120">
    <property type="entry name" value="beta-Roll"/>
    <property type="match status" value="1"/>
</dbReference>
<dbReference type="PRINTS" id="PR01545">
    <property type="entry name" value="THEMAYE10DUF"/>
</dbReference>
<proteinExistence type="predicted"/>
<dbReference type="AlphaFoldDB" id="A0A975G1U0"/>
<keyword evidence="2" id="KW-1185">Reference proteome</keyword>
<dbReference type="GO" id="GO:0005509">
    <property type="term" value="F:calcium ion binding"/>
    <property type="evidence" value="ECO:0007669"/>
    <property type="project" value="InterPro"/>
</dbReference>
<dbReference type="SUPFAM" id="SSF51445">
    <property type="entry name" value="(Trans)glycosidases"/>
    <property type="match status" value="1"/>
</dbReference>
<reference evidence="1" key="1">
    <citation type="submission" date="2021-04" db="EMBL/GenBank/DDBJ databases">
        <title>The complete genome sequence of Caulobacter sp. S6.</title>
        <authorList>
            <person name="Tang Y."/>
            <person name="Ouyang W."/>
            <person name="Liu Q."/>
            <person name="Huang B."/>
            <person name="Guo Z."/>
            <person name="Lei P."/>
        </authorList>
    </citation>
    <scope>NUCLEOTIDE SEQUENCE</scope>
    <source>
        <strain evidence="1">S6</strain>
    </source>
</reference>
<dbReference type="InterPro" id="IPR001343">
    <property type="entry name" value="Hemolysn_Ca-bd"/>
</dbReference>
<sequence>MAITLAQVQNYLYLVSASASTPNIAQEIASSPAQMVILGGTANDPALNMSVANPSGGKLILDYVDLTEASKWEEPSLFSGSSRPSWFGKANPDWPGVYSVQYWNAAWKQALIVRIDQMIKQGYNGVFLDAAAGDNEWLPGNSFGNPANSNATQALGDLISGLRSYINGLHLSKPFYLIANNPDGVALHDPSALKSLDGIFNETLYYGSTGSGGGATSYALPTSNRTYVETVVGPAYQKAGIPIFGNDYPPTGNLSLDFQSFAAYTAMGWDASVLNASNTVATLTSGPYMFTATAANPTAHGSTGHINFLSGAKLASATLIGGNQGDYFVGGPGHNLITGGTGNDTIYAHPAGAALKNILQFKVVGYWQNAPTHPTLEVLINGKVAMAATAITQNINSAGNTAETFTVNATAFGAITSVKLMAGNTYWTNGSNYDLIFLESASYQGRSIGLTQLGYSSGSGVSSGSSVAVLGYHGVGTISSSALPASPFLSNVSDTINGGGGVNTVYYRGPSYEYTEVRQANGSVVVTALDTAEGPDTLSHIQYLHFTDKTIAINSQPIAAAVQVASSLATVAAPVQTTASNTVIAAASRTVLTHQGVGALTGEALHDYFVNAGGVHGFHAGEMSDLTVLIDHAAASKIVDHAHYAAIDSLNHDAAHLSTAHAAILAHDGHHLLFS</sequence>
<protein>
    <submittedName>
        <fullName evidence="1">Endo alpha-1,4 polygalactosaminidase</fullName>
    </submittedName>
</protein>
<dbReference type="Pfam" id="PF00353">
    <property type="entry name" value="HemolysinCabind"/>
    <property type="match status" value="2"/>
</dbReference>
<evidence type="ECO:0000313" key="1">
    <source>
        <dbReference type="EMBL" id="QUD89320.1"/>
    </source>
</evidence>